<keyword evidence="2" id="KW-1003">Cell membrane</keyword>
<evidence type="ECO:0000313" key="8">
    <source>
        <dbReference type="Proteomes" id="UP000297385"/>
    </source>
</evidence>
<comment type="caution">
    <text evidence="7">The sequence shown here is derived from an EMBL/GenBank/DDBJ whole genome shotgun (WGS) entry which is preliminary data.</text>
</comment>
<evidence type="ECO:0000256" key="6">
    <source>
        <dbReference type="SAM" id="Phobius"/>
    </source>
</evidence>
<dbReference type="PANTHER" id="PTHR30482:SF17">
    <property type="entry name" value="ABC TRANSPORTER ATP-BINDING PROTEIN"/>
    <property type="match status" value="1"/>
</dbReference>
<evidence type="ECO:0000256" key="4">
    <source>
        <dbReference type="ARBA" id="ARBA00022989"/>
    </source>
</evidence>
<keyword evidence="4 6" id="KW-1133">Transmembrane helix</keyword>
<evidence type="ECO:0000256" key="2">
    <source>
        <dbReference type="ARBA" id="ARBA00022475"/>
    </source>
</evidence>
<protein>
    <submittedName>
        <fullName evidence="7">Branched-chain amino acid ABC transporter permease</fullName>
    </submittedName>
</protein>
<feature type="transmembrane region" description="Helical" evidence="6">
    <location>
        <begin position="275"/>
        <end position="297"/>
    </location>
</feature>
<accession>A0A4Y8MK58</accession>
<dbReference type="Proteomes" id="UP000297385">
    <property type="component" value="Unassembled WGS sequence"/>
</dbReference>
<dbReference type="InterPro" id="IPR043428">
    <property type="entry name" value="LivM-like"/>
</dbReference>
<keyword evidence="5 6" id="KW-0472">Membrane</keyword>
<dbReference type="GO" id="GO:0005886">
    <property type="term" value="C:plasma membrane"/>
    <property type="evidence" value="ECO:0007669"/>
    <property type="project" value="UniProtKB-SubCell"/>
</dbReference>
<feature type="transmembrane region" description="Helical" evidence="6">
    <location>
        <begin position="239"/>
        <end position="263"/>
    </location>
</feature>
<organism evidence="7 8">
    <name type="scientific">Paraburkholderia dipogonis</name>
    <dbReference type="NCBI Taxonomy" id="1211383"/>
    <lineage>
        <taxon>Bacteria</taxon>
        <taxon>Pseudomonadati</taxon>
        <taxon>Pseudomonadota</taxon>
        <taxon>Betaproteobacteria</taxon>
        <taxon>Burkholderiales</taxon>
        <taxon>Burkholderiaceae</taxon>
        <taxon>Paraburkholderia</taxon>
    </lineage>
</organism>
<comment type="subcellular location">
    <subcellularLocation>
        <location evidence="1">Cell membrane</location>
        <topology evidence="1">Multi-pass membrane protein</topology>
    </subcellularLocation>
</comment>
<sequence length="320" mass="33852">MKMTVPVVALLAAAPFFLPGFQVTLLTEILIFALFAMSLDVQFGYGRMFSFGHVLPYGAGAYIYAFASLHGYSLPVALSAAFIFVTLLAVPLGWLCTRASGVAYAMLTMAFAQLGFAIVFKWNTLTGGSDGLTGFARNPGPFGLDAFVSRNGFFWLVLAVVVVMLFVARGFIGSAMGTAIVAVRENERRASAIGYEPRLLRIVAFVISNSIAGIAGALHGAFLLFVSPDVLYWVLSGQVIIAVILGGRGSLIGPTIGAALIVLAHEELSAITSSWPLVMGALFILVVTVAPDGIWGIKASISERLSIRKATRFGAKDATS</sequence>
<dbReference type="Pfam" id="PF02653">
    <property type="entry name" value="BPD_transp_2"/>
    <property type="match status" value="1"/>
</dbReference>
<dbReference type="EMBL" id="SNVI01000005">
    <property type="protein sequence ID" value="TFE37804.1"/>
    <property type="molecule type" value="Genomic_DNA"/>
</dbReference>
<feature type="transmembrane region" description="Helical" evidence="6">
    <location>
        <begin position="48"/>
        <end position="66"/>
    </location>
</feature>
<reference evidence="7 8" key="1">
    <citation type="submission" date="2019-03" db="EMBL/GenBank/DDBJ databases">
        <title>Complete Genome Sequence of Paraburkholderia dipogonis ICMP 19430T, a Nitrogen-fixing Symbiont of the South African Invasive Legume Dipogon lignosus in New Zealand.</title>
        <authorList>
            <person name="De Meyer S.E."/>
        </authorList>
    </citation>
    <scope>NUCLEOTIDE SEQUENCE [LARGE SCALE GENOMIC DNA]</scope>
    <source>
        <strain evidence="7 8">ICMP 19430</strain>
    </source>
</reference>
<name>A0A4Y8MK58_9BURK</name>
<evidence type="ECO:0000256" key="3">
    <source>
        <dbReference type="ARBA" id="ARBA00022692"/>
    </source>
</evidence>
<dbReference type="RefSeq" id="WP_134466321.1">
    <property type="nucleotide sequence ID" value="NZ_JBHMFL010000148.1"/>
</dbReference>
<proteinExistence type="predicted"/>
<dbReference type="InterPro" id="IPR001851">
    <property type="entry name" value="ABC_transp_permease"/>
</dbReference>
<dbReference type="GeneID" id="97310761"/>
<evidence type="ECO:0000256" key="5">
    <source>
        <dbReference type="ARBA" id="ARBA00023136"/>
    </source>
</evidence>
<dbReference type="CDD" id="cd06581">
    <property type="entry name" value="TM_PBP1_LivM_like"/>
    <property type="match status" value="1"/>
</dbReference>
<gene>
    <name evidence="7" type="ORF">E2553_41210</name>
</gene>
<dbReference type="PANTHER" id="PTHR30482">
    <property type="entry name" value="HIGH-AFFINITY BRANCHED-CHAIN AMINO ACID TRANSPORT SYSTEM PERMEASE"/>
    <property type="match status" value="1"/>
</dbReference>
<dbReference type="AlphaFoldDB" id="A0A4Y8MK58"/>
<keyword evidence="3 6" id="KW-0812">Transmembrane</keyword>
<dbReference type="GO" id="GO:0015658">
    <property type="term" value="F:branched-chain amino acid transmembrane transporter activity"/>
    <property type="evidence" value="ECO:0007669"/>
    <property type="project" value="InterPro"/>
</dbReference>
<feature type="transmembrane region" description="Helical" evidence="6">
    <location>
        <begin position="72"/>
        <end position="95"/>
    </location>
</feature>
<feature type="transmembrane region" description="Helical" evidence="6">
    <location>
        <begin position="202"/>
        <end position="227"/>
    </location>
</feature>
<feature type="transmembrane region" description="Helical" evidence="6">
    <location>
        <begin position="153"/>
        <end position="181"/>
    </location>
</feature>
<feature type="transmembrane region" description="Helical" evidence="6">
    <location>
        <begin position="12"/>
        <end position="36"/>
    </location>
</feature>
<evidence type="ECO:0000313" key="7">
    <source>
        <dbReference type="EMBL" id="TFE37804.1"/>
    </source>
</evidence>
<evidence type="ECO:0000256" key="1">
    <source>
        <dbReference type="ARBA" id="ARBA00004651"/>
    </source>
</evidence>
<feature type="transmembrane region" description="Helical" evidence="6">
    <location>
        <begin position="102"/>
        <end position="122"/>
    </location>
</feature>